<dbReference type="Proteomes" id="UP000192917">
    <property type="component" value="Unassembled WGS sequence"/>
</dbReference>
<evidence type="ECO:0000313" key="3">
    <source>
        <dbReference type="EMBL" id="SMF78132.1"/>
    </source>
</evidence>
<evidence type="ECO:0000256" key="1">
    <source>
        <dbReference type="SAM" id="SignalP"/>
    </source>
</evidence>
<dbReference type="RefSeq" id="WP_089229837.1">
    <property type="nucleotide sequence ID" value="NZ_FWZX01000038.1"/>
</dbReference>
<feature type="chain" id="PRO_5013209770" evidence="1">
    <location>
        <begin position="29"/>
        <end position="223"/>
    </location>
</feature>
<dbReference type="InterPro" id="IPR036514">
    <property type="entry name" value="SGNH_hydro_sf"/>
</dbReference>
<dbReference type="InterPro" id="IPR013830">
    <property type="entry name" value="SGNH_hydro"/>
</dbReference>
<name>A0A1Y6CMN6_9PROT</name>
<dbReference type="PANTHER" id="PTHR30383:SF24">
    <property type="entry name" value="THIOESTERASE 1_PROTEASE 1_LYSOPHOSPHOLIPASE L1"/>
    <property type="match status" value="1"/>
</dbReference>
<feature type="signal peptide" evidence="1">
    <location>
        <begin position="1"/>
        <end position="28"/>
    </location>
</feature>
<reference evidence="3 4" key="1">
    <citation type="submission" date="2017-04" db="EMBL/GenBank/DDBJ databases">
        <authorList>
            <person name="Afonso C.L."/>
            <person name="Miller P.J."/>
            <person name="Scott M.A."/>
            <person name="Spackman E."/>
            <person name="Goraichik I."/>
            <person name="Dimitrov K.M."/>
            <person name="Suarez D.L."/>
            <person name="Swayne D.E."/>
        </authorList>
    </citation>
    <scope>NUCLEOTIDE SEQUENCE [LARGE SCALE GENOMIC DNA]</scope>
    <source>
        <strain evidence="3 4">USBA 355</strain>
    </source>
</reference>
<dbReference type="EMBL" id="FWZX01000038">
    <property type="protein sequence ID" value="SMF78132.1"/>
    <property type="molecule type" value="Genomic_DNA"/>
</dbReference>
<dbReference type="CDD" id="cd01822">
    <property type="entry name" value="Lysophospholipase_L1_like"/>
    <property type="match status" value="1"/>
</dbReference>
<evidence type="ECO:0000259" key="2">
    <source>
        <dbReference type="Pfam" id="PF13472"/>
    </source>
</evidence>
<dbReference type="GO" id="GO:0004622">
    <property type="term" value="F:phosphatidylcholine lysophospholipase activity"/>
    <property type="evidence" value="ECO:0007669"/>
    <property type="project" value="TreeGrafter"/>
</dbReference>
<sequence>MRLPPIVRRLAALLVLPLLAAGTGASLAAEAPLRLMAFGDSLIHGYGLPDGETFPDQLQAALTAQGRAVTVINAGSSGDTSAAGLARLDWNLAEKPDAVILLLGANDALRGLDPAETRRNLEAMLAILERHKLPVLLAGMKAPPNLGAGYAGEFDAIYPALAKRHDLVFYPFFLEGVAAVPALNQDDGMHPNAQGVATIVKGILPKVDELLDRARAAREAANG</sequence>
<evidence type="ECO:0000313" key="4">
    <source>
        <dbReference type="Proteomes" id="UP000192917"/>
    </source>
</evidence>
<dbReference type="STRING" id="560819.SAMN05428998_13811"/>
<keyword evidence="4" id="KW-1185">Reference proteome</keyword>
<dbReference type="Gene3D" id="3.40.50.1110">
    <property type="entry name" value="SGNH hydrolase"/>
    <property type="match status" value="1"/>
</dbReference>
<dbReference type="AlphaFoldDB" id="A0A1Y6CMN6"/>
<feature type="domain" description="SGNH hydrolase-type esterase" evidence="2">
    <location>
        <begin position="37"/>
        <end position="195"/>
    </location>
</feature>
<protein>
    <submittedName>
        <fullName evidence="3">Acyl-CoA thioesterase-1</fullName>
    </submittedName>
</protein>
<organism evidence="3 4">
    <name type="scientific">Tistlia consotensis USBA 355</name>
    <dbReference type="NCBI Taxonomy" id="560819"/>
    <lineage>
        <taxon>Bacteria</taxon>
        <taxon>Pseudomonadati</taxon>
        <taxon>Pseudomonadota</taxon>
        <taxon>Alphaproteobacteria</taxon>
        <taxon>Rhodospirillales</taxon>
        <taxon>Rhodovibrionaceae</taxon>
        <taxon>Tistlia</taxon>
    </lineage>
</organism>
<keyword evidence="1" id="KW-0732">Signal</keyword>
<dbReference type="Pfam" id="PF13472">
    <property type="entry name" value="Lipase_GDSL_2"/>
    <property type="match status" value="1"/>
</dbReference>
<gene>
    <name evidence="3" type="ORF">SAMN05428998_13811</name>
</gene>
<dbReference type="InterPro" id="IPR051532">
    <property type="entry name" value="Ester_Hydrolysis_Enzymes"/>
</dbReference>
<proteinExistence type="predicted"/>
<accession>A0A1Y6CMN6</accession>
<dbReference type="PANTHER" id="PTHR30383">
    <property type="entry name" value="THIOESTERASE 1/PROTEASE 1/LYSOPHOSPHOLIPASE L1"/>
    <property type="match status" value="1"/>
</dbReference>
<dbReference type="SUPFAM" id="SSF52266">
    <property type="entry name" value="SGNH hydrolase"/>
    <property type="match status" value="1"/>
</dbReference>